<dbReference type="AlphaFoldDB" id="A0A0G1EMM5"/>
<feature type="active site" evidence="12">
    <location>
        <position position="144"/>
    </location>
</feature>
<evidence type="ECO:0000256" key="12">
    <source>
        <dbReference type="HAMAP-Rule" id="MF_00188"/>
    </source>
</evidence>
<comment type="caution">
    <text evidence="14">The sequence shown here is derived from an EMBL/GenBank/DDBJ whole genome shotgun (WGS) entry which is preliminary data.</text>
</comment>
<sequence length="298" mass="33250">MATLYTHQSKNIAKTWLLMSVFFAVVIGFGWFFSFYYNDPIILYFFVAFSILMNIFSYWFSDKIVLKLAGAKPANREENFVLYTSVENLSITAGLPMPKVYIINDPAPNAFATGRNKEHAVVAVTTGLLDILEKPELEGVLAHELSHVGNRDMLLSTVVVVLVGFITILADVFRRNLFFGNFGRSRSNDNKSAGIIMLVGIILSILAPIFAVLIQLAISRKREFLADASGALLTRYPEGLANALKKINLVAKPMARQSTAIAHLYIADPTGRTKWRHHVMKFFATHPPVEERIKALIG</sequence>
<dbReference type="GO" id="GO:0006508">
    <property type="term" value="P:proteolysis"/>
    <property type="evidence" value="ECO:0007669"/>
    <property type="project" value="UniProtKB-KW"/>
</dbReference>
<evidence type="ECO:0000313" key="15">
    <source>
        <dbReference type="Proteomes" id="UP000033907"/>
    </source>
</evidence>
<keyword evidence="5 12" id="KW-0812">Transmembrane</keyword>
<dbReference type="Gene3D" id="3.30.2010.10">
    <property type="entry name" value="Metalloproteases ('zincins'), catalytic domain"/>
    <property type="match status" value="1"/>
</dbReference>
<feature type="binding site" evidence="12">
    <location>
        <position position="223"/>
    </location>
    <ligand>
        <name>Zn(2+)</name>
        <dbReference type="ChEBI" id="CHEBI:29105"/>
        <note>catalytic</note>
    </ligand>
</feature>
<evidence type="ECO:0000256" key="10">
    <source>
        <dbReference type="ARBA" id="ARBA00023049"/>
    </source>
</evidence>
<evidence type="ECO:0000256" key="3">
    <source>
        <dbReference type="ARBA" id="ARBA00022475"/>
    </source>
</evidence>
<evidence type="ECO:0000256" key="2">
    <source>
        <dbReference type="ARBA" id="ARBA00009779"/>
    </source>
</evidence>
<dbReference type="Proteomes" id="UP000033907">
    <property type="component" value="Unassembled WGS sequence"/>
</dbReference>
<keyword evidence="7 12" id="KW-0378">Hydrolase</keyword>
<dbReference type="EMBL" id="LCGH01000007">
    <property type="protein sequence ID" value="KKT11311.1"/>
    <property type="molecule type" value="Genomic_DNA"/>
</dbReference>
<dbReference type="InterPro" id="IPR001915">
    <property type="entry name" value="Peptidase_M48"/>
</dbReference>
<dbReference type="InterPro" id="IPR022919">
    <property type="entry name" value="Pept_M48_protease_HtpX"/>
</dbReference>
<evidence type="ECO:0000313" key="14">
    <source>
        <dbReference type="EMBL" id="KKT11311.1"/>
    </source>
</evidence>
<keyword evidence="9 12" id="KW-1133">Transmembrane helix</keyword>
<dbReference type="HAMAP" id="MF_00188">
    <property type="entry name" value="Pept_M48_protease_HtpX"/>
    <property type="match status" value="1"/>
</dbReference>
<evidence type="ECO:0000256" key="6">
    <source>
        <dbReference type="ARBA" id="ARBA00022723"/>
    </source>
</evidence>
<organism evidence="14 15">
    <name type="scientific">Candidatus Nomurabacteria bacterium GW2011_GWF2_43_24</name>
    <dbReference type="NCBI Taxonomy" id="1618778"/>
    <lineage>
        <taxon>Bacteria</taxon>
        <taxon>Candidatus Nomuraibacteriota</taxon>
    </lineage>
</organism>
<evidence type="ECO:0000259" key="13">
    <source>
        <dbReference type="Pfam" id="PF01435"/>
    </source>
</evidence>
<dbReference type="GO" id="GO:0005886">
    <property type="term" value="C:plasma membrane"/>
    <property type="evidence" value="ECO:0007669"/>
    <property type="project" value="UniProtKB-SubCell"/>
</dbReference>
<evidence type="ECO:0000256" key="9">
    <source>
        <dbReference type="ARBA" id="ARBA00022989"/>
    </source>
</evidence>
<dbReference type="PANTHER" id="PTHR43221:SF1">
    <property type="entry name" value="PROTEASE HTPX"/>
    <property type="match status" value="1"/>
</dbReference>
<evidence type="ECO:0000256" key="8">
    <source>
        <dbReference type="ARBA" id="ARBA00022833"/>
    </source>
</evidence>
<feature type="transmembrane region" description="Helical" evidence="12">
    <location>
        <begin position="193"/>
        <end position="214"/>
    </location>
</feature>
<accession>A0A0G1EMM5</accession>
<protein>
    <recommendedName>
        <fullName evidence="12">Protease HtpX homolog</fullName>
        <ecNumber evidence="12">3.4.24.-</ecNumber>
    </recommendedName>
</protein>
<keyword evidence="4 12" id="KW-0645">Protease</keyword>
<gene>
    <name evidence="12" type="primary">htpX</name>
    <name evidence="14" type="ORF">UV91_C0007G0011</name>
</gene>
<keyword evidence="10 12" id="KW-0482">Metalloprotease</keyword>
<comment type="cofactor">
    <cofactor evidence="12">
        <name>Zn(2+)</name>
        <dbReference type="ChEBI" id="CHEBI:29105"/>
    </cofactor>
    <text evidence="12">Binds 1 zinc ion per subunit.</text>
</comment>
<dbReference type="GO" id="GO:0004222">
    <property type="term" value="F:metalloendopeptidase activity"/>
    <property type="evidence" value="ECO:0007669"/>
    <property type="project" value="UniProtKB-UniRule"/>
</dbReference>
<feature type="binding site" evidence="12">
    <location>
        <position position="147"/>
    </location>
    <ligand>
        <name>Zn(2+)</name>
        <dbReference type="ChEBI" id="CHEBI:29105"/>
        <note>catalytic</note>
    </ligand>
</feature>
<keyword evidence="3 12" id="KW-1003">Cell membrane</keyword>
<keyword evidence="6 12" id="KW-0479">Metal-binding</keyword>
<feature type="transmembrane region" description="Helical" evidence="12">
    <location>
        <begin position="16"/>
        <end position="35"/>
    </location>
</feature>
<feature type="binding site" evidence="12">
    <location>
        <position position="143"/>
    </location>
    <ligand>
        <name>Zn(2+)</name>
        <dbReference type="ChEBI" id="CHEBI:29105"/>
        <note>catalytic</note>
    </ligand>
</feature>
<dbReference type="PATRIC" id="fig|1618778.3.peg.469"/>
<feature type="transmembrane region" description="Helical" evidence="12">
    <location>
        <begin position="153"/>
        <end position="173"/>
    </location>
</feature>
<dbReference type="Pfam" id="PF01435">
    <property type="entry name" value="Peptidase_M48"/>
    <property type="match status" value="1"/>
</dbReference>
<feature type="domain" description="Peptidase M48" evidence="13">
    <location>
        <begin position="84"/>
        <end position="296"/>
    </location>
</feature>
<evidence type="ECO:0000256" key="11">
    <source>
        <dbReference type="ARBA" id="ARBA00023136"/>
    </source>
</evidence>
<feature type="transmembrane region" description="Helical" evidence="12">
    <location>
        <begin position="41"/>
        <end position="60"/>
    </location>
</feature>
<proteinExistence type="inferred from homology"/>
<reference evidence="14 15" key="1">
    <citation type="journal article" date="2015" name="Nature">
        <title>rRNA introns, odd ribosomes, and small enigmatic genomes across a large radiation of phyla.</title>
        <authorList>
            <person name="Brown C.T."/>
            <person name="Hug L.A."/>
            <person name="Thomas B.C."/>
            <person name="Sharon I."/>
            <person name="Castelle C.J."/>
            <person name="Singh A."/>
            <person name="Wilkins M.J."/>
            <person name="Williams K.H."/>
            <person name="Banfield J.F."/>
        </authorList>
    </citation>
    <scope>NUCLEOTIDE SEQUENCE [LARGE SCALE GENOMIC DNA]</scope>
</reference>
<dbReference type="PANTHER" id="PTHR43221">
    <property type="entry name" value="PROTEASE HTPX"/>
    <property type="match status" value="1"/>
</dbReference>
<evidence type="ECO:0000256" key="7">
    <source>
        <dbReference type="ARBA" id="ARBA00022801"/>
    </source>
</evidence>
<evidence type="ECO:0000256" key="1">
    <source>
        <dbReference type="ARBA" id="ARBA00004651"/>
    </source>
</evidence>
<dbReference type="CDD" id="cd07340">
    <property type="entry name" value="M48B_Htpx_like"/>
    <property type="match status" value="1"/>
</dbReference>
<keyword evidence="8 12" id="KW-0862">Zinc</keyword>
<name>A0A0G1EMM5_9BACT</name>
<keyword evidence="11 12" id="KW-0472">Membrane</keyword>
<dbReference type="EC" id="3.4.24.-" evidence="12"/>
<comment type="similarity">
    <text evidence="2 12">Belongs to the peptidase M48B family.</text>
</comment>
<dbReference type="InterPro" id="IPR050083">
    <property type="entry name" value="HtpX_protease"/>
</dbReference>
<evidence type="ECO:0000256" key="4">
    <source>
        <dbReference type="ARBA" id="ARBA00022670"/>
    </source>
</evidence>
<evidence type="ECO:0000256" key="5">
    <source>
        <dbReference type="ARBA" id="ARBA00022692"/>
    </source>
</evidence>
<dbReference type="GO" id="GO:0008270">
    <property type="term" value="F:zinc ion binding"/>
    <property type="evidence" value="ECO:0007669"/>
    <property type="project" value="UniProtKB-UniRule"/>
</dbReference>
<comment type="subcellular location">
    <subcellularLocation>
        <location evidence="1 12">Cell membrane</location>
        <topology evidence="1 12">Multi-pass membrane protein</topology>
    </subcellularLocation>
</comment>